<dbReference type="PANTHER" id="PTHR45526">
    <property type="entry name" value="TRANSCRIPTIONAL REGULATORY PROTEIN DPIA"/>
    <property type="match status" value="1"/>
</dbReference>
<dbReference type="GO" id="GO:0005737">
    <property type="term" value="C:cytoplasm"/>
    <property type="evidence" value="ECO:0007669"/>
    <property type="project" value="UniProtKB-SubCell"/>
</dbReference>
<evidence type="ECO:0000256" key="5">
    <source>
        <dbReference type="ARBA" id="ARBA00023015"/>
    </source>
</evidence>
<evidence type="ECO:0000256" key="2">
    <source>
        <dbReference type="ARBA" id="ARBA00022490"/>
    </source>
</evidence>
<feature type="modified residue" description="4-aspartylphosphate" evidence="10">
    <location>
        <position position="59"/>
    </location>
</feature>
<dbReference type="InterPro" id="IPR024187">
    <property type="entry name" value="Sig_transdc_resp-reg_cit/mal"/>
</dbReference>
<feature type="domain" description="Response regulatory" evidence="11">
    <location>
        <begin position="6"/>
        <end position="124"/>
    </location>
</feature>
<dbReference type="EMBL" id="WEZQ01000005">
    <property type="protein sequence ID" value="MYV16491.1"/>
    <property type="molecule type" value="Genomic_DNA"/>
</dbReference>
<keyword evidence="5 9" id="KW-0805">Transcription regulation</keyword>
<keyword evidence="2 9" id="KW-0963">Cytoplasm</keyword>
<protein>
    <recommendedName>
        <fullName evidence="9">Transcriptional regulatory protein</fullName>
    </recommendedName>
</protein>
<dbReference type="Proteomes" id="UP000449209">
    <property type="component" value="Unassembled WGS sequence"/>
</dbReference>
<dbReference type="InterPro" id="IPR001789">
    <property type="entry name" value="Sig_transdc_resp-reg_receiver"/>
</dbReference>
<dbReference type="InterPro" id="IPR051271">
    <property type="entry name" value="2C-system_Tx_regulators"/>
</dbReference>
<keyword evidence="8 9" id="KW-0804">Transcription</keyword>
<dbReference type="PROSITE" id="PS50110">
    <property type="entry name" value="RESPONSE_REGULATORY"/>
    <property type="match status" value="1"/>
</dbReference>
<name>A0A6N9I0H8_9LACO</name>
<dbReference type="SMART" id="SM00448">
    <property type="entry name" value="REC"/>
    <property type="match status" value="1"/>
</dbReference>
<comment type="caution">
    <text evidence="12">The sequence shown here is derived from an EMBL/GenBank/DDBJ whole genome shotgun (WGS) entry which is preliminary data.</text>
</comment>
<dbReference type="PANTHER" id="PTHR45526:SF1">
    <property type="entry name" value="TRANSCRIPTIONAL REGULATORY PROTEIN DCUR-RELATED"/>
    <property type="match status" value="1"/>
</dbReference>
<dbReference type="GO" id="GO:0003700">
    <property type="term" value="F:DNA-binding transcription factor activity"/>
    <property type="evidence" value="ECO:0007669"/>
    <property type="project" value="InterPro"/>
</dbReference>
<evidence type="ECO:0000256" key="7">
    <source>
        <dbReference type="ARBA" id="ARBA00023159"/>
    </source>
</evidence>
<evidence type="ECO:0000313" key="12">
    <source>
        <dbReference type="EMBL" id="MYV16491.1"/>
    </source>
</evidence>
<evidence type="ECO:0000256" key="10">
    <source>
        <dbReference type="PROSITE-ProRule" id="PRU00169"/>
    </source>
</evidence>
<dbReference type="AlphaFoldDB" id="A0A6N9I0H8"/>
<evidence type="ECO:0000256" key="8">
    <source>
        <dbReference type="ARBA" id="ARBA00023163"/>
    </source>
</evidence>
<sequence length="231" mass="25984">MTNIMNVLIVEDDPMVSTINQQYLKKIIPSAQLSLTKTDNGAHALSILKQQPMDLMLLDVYMPKLSGSEVLTELMRLEIHPQVIMLTAANDTDHVKTAIDYGVLDYLIKPFTFDRFEQSVTKFLQIHQSLKNTGPLAQKDLDQLFTTPFSQSSQLPQTLPKGLSRLSLERVLTAIQPLQAPFSVQDAAQAAKLSRISTKKYLDYLIDTRQLSSSIKYLAVGRPLTVYQFVN</sequence>
<dbReference type="PIRSF" id="PIRSF006171">
    <property type="entry name" value="RR_citrat_malat"/>
    <property type="match status" value="1"/>
</dbReference>
<evidence type="ECO:0000256" key="6">
    <source>
        <dbReference type="ARBA" id="ARBA00023125"/>
    </source>
</evidence>
<comment type="subcellular location">
    <subcellularLocation>
        <location evidence="1 9">Cytoplasm</location>
    </subcellularLocation>
</comment>
<dbReference type="GO" id="GO:0000156">
    <property type="term" value="F:phosphorelay response regulator activity"/>
    <property type="evidence" value="ECO:0007669"/>
    <property type="project" value="TreeGrafter"/>
</dbReference>
<accession>A0A6N9I0H8</accession>
<dbReference type="Pfam" id="PF00072">
    <property type="entry name" value="Response_reg"/>
    <property type="match status" value="1"/>
</dbReference>
<keyword evidence="3 10" id="KW-0597">Phosphoprotein</keyword>
<evidence type="ECO:0000256" key="3">
    <source>
        <dbReference type="ARBA" id="ARBA00022553"/>
    </source>
</evidence>
<proteinExistence type="predicted"/>
<evidence type="ECO:0000256" key="4">
    <source>
        <dbReference type="ARBA" id="ARBA00023012"/>
    </source>
</evidence>
<keyword evidence="7 9" id="KW-0010">Activator</keyword>
<keyword evidence="6 9" id="KW-0238">DNA-binding</keyword>
<evidence type="ECO:0000256" key="9">
    <source>
        <dbReference type="PIRNR" id="PIRNR006171"/>
    </source>
</evidence>
<dbReference type="Gene3D" id="3.40.50.2300">
    <property type="match status" value="1"/>
</dbReference>
<evidence type="ECO:0000256" key="1">
    <source>
        <dbReference type="ARBA" id="ARBA00004496"/>
    </source>
</evidence>
<dbReference type="GO" id="GO:0003677">
    <property type="term" value="F:DNA binding"/>
    <property type="evidence" value="ECO:0007669"/>
    <property type="project" value="UniProtKB-KW"/>
</dbReference>
<reference evidence="12 13" key="1">
    <citation type="journal article" date="2019" name="Appl. Environ. Microbiol.">
        <title>Genetic determinants of hydroxycinnamic acid metabolism in heterofermentative lactobacilli.</title>
        <authorList>
            <person name="Gaur G."/>
            <person name="Oh J.H."/>
            <person name="Filannino P."/>
            <person name="Gobbetti M."/>
            <person name="van Pijkeren J.P."/>
            <person name="Ganzle M.G."/>
        </authorList>
    </citation>
    <scope>NUCLEOTIDE SEQUENCE [LARGE SCALE GENOMIC DNA]</scope>
    <source>
        <strain evidence="12 13">C5</strain>
    </source>
</reference>
<gene>
    <name evidence="12" type="ORF">GB993_03065</name>
</gene>
<organism evidence="12 13">
    <name type="scientific">Furfurilactobacillus milii</name>
    <dbReference type="NCBI Taxonomy" id="2888272"/>
    <lineage>
        <taxon>Bacteria</taxon>
        <taxon>Bacillati</taxon>
        <taxon>Bacillota</taxon>
        <taxon>Bacilli</taxon>
        <taxon>Lactobacillales</taxon>
        <taxon>Lactobacillaceae</taxon>
        <taxon>Furfurilactobacillus</taxon>
    </lineage>
</organism>
<keyword evidence="4 9" id="KW-0902">Two-component regulatory system</keyword>
<evidence type="ECO:0000259" key="11">
    <source>
        <dbReference type="PROSITE" id="PS50110"/>
    </source>
</evidence>
<dbReference type="SUPFAM" id="SSF52172">
    <property type="entry name" value="CheY-like"/>
    <property type="match status" value="1"/>
</dbReference>
<evidence type="ECO:0000313" key="13">
    <source>
        <dbReference type="Proteomes" id="UP000449209"/>
    </source>
</evidence>
<dbReference type="InterPro" id="IPR011006">
    <property type="entry name" value="CheY-like_superfamily"/>
</dbReference>
<dbReference type="RefSeq" id="WP_347877341.1">
    <property type="nucleotide sequence ID" value="NZ_WEZQ01000005.1"/>
</dbReference>